<dbReference type="OrthoDB" id="10495343at2759"/>
<feature type="compositionally biased region" description="Polar residues" evidence="1">
    <location>
        <begin position="1"/>
        <end position="27"/>
    </location>
</feature>
<feature type="compositionally biased region" description="Acidic residues" evidence="1">
    <location>
        <begin position="65"/>
        <end position="97"/>
    </location>
</feature>
<evidence type="ECO:0000256" key="1">
    <source>
        <dbReference type="SAM" id="MobiDB-lite"/>
    </source>
</evidence>
<protein>
    <submittedName>
        <fullName evidence="2">Uncharacterized protein</fullName>
    </submittedName>
</protein>
<accession>D7G2D5</accession>
<dbReference type="InParanoid" id="D7G2D5"/>
<evidence type="ECO:0000313" key="2">
    <source>
        <dbReference type="EMBL" id="CBJ33369.1"/>
    </source>
</evidence>
<dbReference type="Proteomes" id="UP000002630">
    <property type="component" value="Unassembled WGS sequence"/>
</dbReference>
<reference evidence="2 3" key="1">
    <citation type="journal article" date="2010" name="Nature">
        <title>The Ectocarpus genome and the independent evolution of multicellularity in brown algae.</title>
        <authorList>
            <person name="Cock J.M."/>
            <person name="Sterck L."/>
            <person name="Rouze P."/>
            <person name="Scornet D."/>
            <person name="Allen A.E."/>
            <person name="Amoutzias G."/>
            <person name="Anthouard V."/>
            <person name="Artiguenave F."/>
            <person name="Aury J.M."/>
            <person name="Badger J.H."/>
            <person name="Beszteri B."/>
            <person name="Billiau K."/>
            <person name="Bonnet E."/>
            <person name="Bothwell J.H."/>
            <person name="Bowler C."/>
            <person name="Boyen C."/>
            <person name="Brownlee C."/>
            <person name="Carrano C.J."/>
            <person name="Charrier B."/>
            <person name="Cho G.Y."/>
            <person name="Coelho S.M."/>
            <person name="Collen J."/>
            <person name="Corre E."/>
            <person name="Da Silva C."/>
            <person name="Delage L."/>
            <person name="Delaroque N."/>
            <person name="Dittami S.M."/>
            <person name="Doulbeau S."/>
            <person name="Elias M."/>
            <person name="Farnham G."/>
            <person name="Gachon C.M."/>
            <person name="Gschloessl B."/>
            <person name="Heesch S."/>
            <person name="Jabbari K."/>
            <person name="Jubin C."/>
            <person name="Kawai H."/>
            <person name="Kimura K."/>
            <person name="Kloareg B."/>
            <person name="Kupper F.C."/>
            <person name="Lang D."/>
            <person name="Le Bail A."/>
            <person name="Leblanc C."/>
            <person name="Lerouge P."/>
            <person name="Lohr M."/>
            <person name="Lopez P.J."/>
            <person name="Martens C."/>
            <person name="Maumus F."/>
            <person name="Michel G."/>
            <person name="Miranda-Saavedra D."/>
            <person name="Morales J."/>
            <person name="Moreau H."/>
            <person name="Motomura T."/>
            <person name="Nagasato C."/>
            <person name="Napoli C.A."/>
            <person name="Nelson D.R."/>
            <person name="Nyvall-Collen P."/>
            <person name="Peters A.F."/>
            <person name="Pommier C."/>
            <person name="Potin P."/>
            <person name="Poulain J."/>
            <person name="Quesneville H."/>
            <person name="Read B."/>
            <person name="Rensing S.A."/>
            <person name="Ritter A."/>
            <person name="Rousvoal S."/>
            <person name="Samanta M."/>
            <person name="Samson G."/>
            <person name="Schroeder D.C."/>
            <person name="Segurens B."/>
            <person name="Strittmatter M."/>
            <person name="Tonon T."/>
            <person name="Tregear J.W."/>
            <person name="Valentin K."/>
            <person name="von Dassow P."/>
            <person name="Yamagishi T."/>
            <person name="Van de Peer Y."/>
            <person name="Wincker P."/>
        </authorList>
    </citation>
    <scope>NUCLEOTIDE SEQUENCE [LARGE SCALE GENOMIC DNA]</scope>
    <source>
        <strain evidence="3">Ec32 / CCAP1310/4</strain>
    </source>
</reference>
<evidence type="ECO:0000313" key="3">
    <source>
        <dbReference type="Proteomes" id="UP000002630"/>
    </source>
</evidence>
<proteinExistence type="predicted"/>
<feature type="compositionally biased region" description="Low complexity" evidence="1">
    <location>
        <begin position="164"/>
        <end position="176"/>
    </location>
</feature>
<name>D7G2D5_ECTSI</name>
<gene>
    <name evidence="2" type="ORF">Esi_0470_0013</name>
</gene>
<feature type="compositionally biased region" description="Acidic residues" evidence="1">
    <location>
        <begin position="106"/>
        <end position="117"/>
    </location>
</feature>
<sequence length="409" mass="42355">MGGSEVNLNHHQTRGRTASSRKPSQKTPAAKSKGEGRPRSATRKKKALHTTCPSTATYEEPPQPEPEEEEPEEEEPDEEEPDDEEPDEEEPDEEEAEHSDSSYTLDPDEIGSDDEESQNLLRSSNIAPMRTTLDVRVPRSAIGGGGVRRSDFARRNSTGGPGRGASSARGRPSSVGGRTGQPSLLAGRGHSRASGGGASGRPGAGASDGRGRASSVGGGGRQSGLLGGRGSGSASGGAPLGWPGAGSSEGGGSTSERHHREECHETGIGGVSTINMEMSGRNLFDALDTALVPKAAKTALLGLLLQLISPDVANMLGGESSKKTVGSDEKTARGVAANVMSVYAYGFVGPARMKFSGGGPTNALTNPFLALGSHAWPGARQNLNTFPGDPGFRSCWCTTLRFSNPVAAW</sequence>
<feature type="region of interest" description="Disordered" evidence="1">
    <location>
        <begin position="1"/>
        <end position="268"/>
    </location>
</feature>
<dbReference type="AlphaFoldDB" id="D7G2D5"/>
<organism evidence="2 3">
    <name type="scientific">Ectocarpus siliculosus</name>
    <name type="common">Brown alga</name>
    <name type="synonym">Conferva siliculosa</name>
    <dbReference type="NCBI Taxonomy" id="2880"/>
    <lineage>
        <taxon>Eukaryota</taxon>
        <taxon>Sar</taxon>
        <taxon>Stramenopiles</taxon>
        <taxon>Ochrophyta</taxon>
        <taxon>PX clade</taxon>
        <taxon>Phaeophyceae</taxon>
        <taxon>Ectocarpales</taxon>
        <taxon>Ectocarpaceae</taxon>
        <taxon>Ectocarpus</taxon>
    </lineage>
</organism>
<feature type="compositionally biased region" description="Basic and acidic residues" evidence="1">
    <location>
        <begin position="255"/>
        <end position="265"/>
    </location>
</feature>
<dbReference type="EMBL" id="FN649760">
    <property type="protein sequence ID" value="CBJ33369.1"/>
    <property type="molecule type" value="Genomic_DNA"/>
</dbReference>
<feature type="compositionally biased region" description="Gly residues" evidence="1">
    <location>
        <begin position="194"/>
        <end position="208"/>
    </location>
</feature>
<keyword evidence="3" id="KW-1185">Reference proteome</keyword>
<feature type="compositionally biased region" description="Gly residues" evidence="1">
    <location>
        <begin position="216"/>
        <end position="253"/>
    </location>
</feature>